<gene>
    <name evidence="2" type="ORF">BCR35DRAFT_310879</name>
</gene>
<accession>A0A1Y2CLV1</accession>
<organism evidence="2 3">
    <name type="scientific">Leucosporidium creatinivorum</name>
    <dbReference type="NCBI Taxonomy" id="106004"/>
    <lineage>
        <taxon>Eukaryota</taxon>
        <taxon>Fungi</taxon>
        <taxon>Dikarya</taxon>
        <taxon>Basidiomycota</taxon>
        <taxon>Pucciniomycotina</taxon>
        <taxon>Microbotryomycetes</taxon>
        <taxon>Leucosporidiales</taxon>
        <taxon>Leucosporidium</taxon>
    </lineage>
</organism>
<evidence type="ECO:0000313" key="3">
    <source>
        <dbReference type="Proteomes" id="UP000193467"/>
    </source>
</evidence>
<protein>
    <submittedName>
        <fullName evidence="2">Uncharacterized protein</fullName>
    </submittedName>
</protein>
<feature type="compositionally biased region" description="Acidic residues" evidence="1">
    <location>
        <begin position="1"/>
        <end position="10"/>
    </location>
</feature>
<feature type="compositionally biased region" description="Polar residues" evidence="1">
    <location>
        <begin position="190"/>
        <end position="200"/>
    </location>
</feature>
<keyword evidence="3" id="KW-1185">Reference proteome</keyword>
<feature type="compositionally biased region" description="Low complexity" evidence="1">
    <location>
        <begin position="43"/>
        <end position="62"/>
    </location>
</feature>
<dbReference type="InParanoid" id="A0A1Y2CLV1"/>
<dbReference type="OrthoDB" id="660555at2759"/>
<reference evidence="2 3" key="1">
    <citation type="submission" date="2016-07" db="EMBL/GenBank/DDBJ databases">
        <title>Pervasive Adenine N6-methylation of Active Genes in Fungi.</title>
        <authorList>
            <consortium name="DOE Joint Genome Institute"/>
            <person name="Mondo S.J."/>
            <person name="Dannebaum R.O."/>
            <person name="Kuo R.C."/>
            <person name="Labutti K."/>
            <person name="Haridas S."/>
            <person name="Kuo A."/>
            <person name="Salamov A."/>
            <person name="Ahrendt S.R."/>
            <person name="Lipzen A."/>
            <person name="Sullivan W."/>
            <person name="Andreopoulos W.B."/>
            <person name="Clum A."/>
            <person name="Lindquist E."/>
            <person name="Daum C."/>
            <person name="Ramamoorthy G.K."/>
            <person name="Gryganskyi A."/>
            <person name="Culley D."/>
            <person name="Magnuson J.K."/>
            <person name="James T.Y."/>
            <person name="O'Malley M.A."/>
            <person name="Stajich J.E."/>
            <person name="Spatafora J.W."/>
            <person name="Visel A."/>
            <person name="Grigoriev I.V."/>
        </authorList>
    </citation>
    <scope>NUCLEOTIDE SEQUENCE [LARGE SCALE GENOMIC DNA]</scope>
    <source>
        <strain evidence="2 3">62-1032</strain>
    </source>
</reference>
<feature type="region of interest" description="Disordered" evidence="1">
    <location>
        <begin position="1"/>
        <end position="229"/>
    </location>
</feature>
<dbReference type="Proteomes" id="UP000193467">
    <property type="component" value="Unassembled WGS sequence"/>
</dbReference>
<name>A0A1Y2CLV1_9BASI</name>
<feature type="compositionally biased region" description="Low complexity" evidence="1">
    <location>
        <begin position="116"/>
        <end position="127"/>
    </location>
</feature>
<feature type="compositionally biased region" description="Polar residues" evidence="1">
    <location>
        <begin position="92"/>
        <end position="103"/>
    </location>
</feature>
<evidence type="ECO:0000256" key="1">
    <source>
        <dbReference type="SAM" id="MobiDB-lite"/>
    </source>
</evidence>
<feature type="compositionally biased region" description="Polar residues" evidence="1">
    <location>
        <begin position="130"/>
        <end position="141"/>
    </location>
</feature>
<dbReference type="EMBL" id="MCGR01000115">
    <property type="protein sequence ID" value="ORY48008.1"/>
    <property type="molecule type" value="Genomic_DNA"/>
</dbReference>
<evidence type="ECO:0000313" key="2">
    <source>
        <dbReference type="EMBL" id="ORY48008.1"/>
    </source>
</evidence>
<sequence>MDDAPDDLDLEPTIFPPSAAPLASAPAPASYAFSPPRRRMMGPREPGSAPPAARRAPTGPDPSLSSSATKPFERDHSPQPLVPMGYAPTLPLRTQSQSRSTFTPAGLLQPTPSPSPARTSTLPSPASITELPNSATSSNATKRPLIASPRATPSKKVASLAMAWEQRDGGSPASSPHPRRPSPSQPLRSTNRVASNSSSAHAPRSGRRVASGTSTIRGISPPPKPRLAEEMDVFDDLRAVGEQSRKEEIQEVVMDEDEMALAPIDKLRKHVQSLRAQLALDIGGKENERIVSPSLLSRSPHTRNVSLKALTNPSSSFASTYSEARKSSSTVDLPALVRWVDTINDLLASLEASNWAPQASPTKGPSDVEFAVLEQERDLLAAEVGALKEELGQVRTVSSPS</sequence>
<dbReference type="STRING" id="106004.A0A1Y2CLV1"/>
<proteinExistence type="predicted"/>
<comment type="caution">
    <text evidence="2">The sequence shown here is derived from an EMBL/GenBank/DDBJ whole genome shotgun (WGS) entry which is preliminary data.</text>
</comment>
<dbReference type="AlphaFoldDB" id="A0A1Y2CLV1"/>
<feature type="compositionally biased region" description="Low complexity" evidence="1">
    <location>
        <begin position="20"/>
        <end position="35"/>
    </location>
</feature>